<organism evidence="7 8">
    <name type="scientific">Methylogaea oryzae</name>
    <dbReference type="NCBI Taxonomy" id="1295382"/>
    <lineage>
        <taxon>Bacteria</taxon>
        <taxon>Pseudomonadati</taxon>
        <taxon>Pseudomonadota</taxon>
        <taxon>Gammaproteobacteria</taxon>
        <taxon>Methylococcales</taxon>
        <taxon>Methylococcaceae</taxon>
        <taxon>Methylogaea</taxon>
    </lineage>
</organism>
<evidence type="ECO:0000313" key="7">
    <source>
        <dbReference type="EMBL" id="BBL70745.1"/>
    </source>
</evidence>
<feature type="domain" description="PPIase cyclophilin-type" evidence="6">
    <location>
        <begin position="15"/>
        <end position="169"/>
    </location>
</feature>
<keyword evidence="3 5" id="KW-0697">Rotamase</keyword>
<keyword evidence="4 5" id="KW-0413">Isomerase</keyword>
<reference evidence="7" key="1">
    <citation type="submission" date="2019-06" db="EMBL/GenBank/DDBJ databases">
        <title>Complete genome sequence of Methylogaea oryzae strain JCM16910.</title>
        <authorList>
            <person name="Asakawa S."/>
        </authorList>
    </citation>
    <scope>NUCLEOTIDE SEQUENCE</scope>
    <source>
        <strain evidence="7">E10</strain>
    </source>
</reference>
<keyword evidence="8" id="KW-1185">Reference proteome</keyword>
<evidence type="ECO:0000256" key="3">
    <source>
        <dbReference type="ARBA" id="ARBA00023110"/>
    </source>
</evidence>
<dbReference type="EC" id="5.2.1.8" evidence="5"/>
<dbReference type="GO" id="GO:0003755">
    <property type="term" value="F:peptidyl-prolyl cis-trans isomerase activity"/>
    <property type="evidence" value="ECO:0007669"/>
    <property type="project" value="UniProtKB-UniRule"/>
</dbReference>
<dbReference type="RefSeq" id="WP_082411347.1">
    <property type="nucleotide sequence ID" value="NZ_AP019782.1"/>
</dbReference>
<comment type="function">
    <text evidence="1 5">PPIases accelerate the folding of proteins. It catalyzes the cis-trans isomerization of proline imidic peptide bonds in oligopeptides.</text>
</comment>
<dbReference type="InterPro" id="IPR020892">
    <property type="entry name" value="Cyclophilin-type_PPIase_CS"/>
</dbReference>
<dbReference type="KEGG" id="moz:MoryE10_13510"/>
<dbReference type="InterPro" id="IPR024936">
    <property type="entry name" value="Cyclophilin-type_PPIase"/>
</dbReference>
<dbReference type="GO" id="GO:0006457">
    <property type="term" value="P:protein folding"/>
    <property type="evidence" value="ECO:0007669"/>
    <property type="project" value="InterPro"/>
</dbReference>
<dbReference type="PANTHER" id="PTHR43246">
    <property type="entry name" value="PEPTIDYL-PROLYL CIS-TRANS ISOMERASE CYP38, CHLOROPLASTIC"/>
    <property type="match status" value="1"/>
</dbReference>
<evidence type="ECO:0000256" key="4">
    <source>
        <dbReference type="ARBA" id="ARBA00023235"/>
    </source>
</evidence>
<gene>
    <name evidence="7" type="primary">ppiB</name>
    <name evidence="7" type="ORF">MoryE10_13510</name>
</gene>
<dbReference type="SUPFAM" id="SSF50891">
    <property type="entry name" value="Cyclophilin-like"/>
    <property type="match status" value="1"/>
</dbReference>
<sequence length="172" mass="18607">MSNTAPTVKLQTTQGDIVIRLDSQHAPASTENFLAYVKEGFYDGTIFHRIISGFMAQGGGFDSDFEQKKTHAPIKNEADNGLKNKRGTIAMARTSDPHSATAQFFINLVDNGFLDHKSPTPQGWGYAVFGEVVEGMDVVDAMAKIPTGRGGPFPTDVPKTMVQIEKASVVSE</sequence>
<dbReference type="PIRSF" id="PIRSF001467">
    <property type="entry name" value="Peptidylpro_ismrse"/>
    <property type="match status" value="1"/>
</dbReference>
<evidence type="ECO:0000259" key="6">
    <source>
        <dbReference type="PROSITE" id="PS50072"/>
    </source>
</evidence>
<evidence type="ECO:0000256" key="5">
    <source>
        <dbReference type="RuleBase" id="RU363019"/>
    </source>
</evidence>
<dbReference type="AlphaFoldDB" id="A0A8D4VMT6"/>
<comment type="similarity">
    <text evidence="2 5">Belongs to the cyclophilin-type PPIase family.</text>
</comment>
<dbReference type="EMBL" id="AP019782">
    <property type="protein sequence ID" value="BBL70745.1"/>
    <property type="molecule type" value="Genomic_DNA"/>
</dbReference>
<dbReference type="InterPro" id="IPR029000">
    <property type="entry name" value="Cyclophilin-like_dom_sf"/>
</dbReference>
<dbReference type="Gene3D" id="2.40.100.10">
    <property type="entry name" value="Cyclophilin-like"/>
    <property type="match status" value="1"/>
</dbReference>
<proteinExistence type="inferred from homology"/>
<dbReference type="Proteomes" id="UP000824988">
    <property type="component" value="Chromosome"/>
</dbReference>
<name>A0A8D4VMT6_9GAMM</name>
<dbReference type="PRINTS" id="PR00153">
    <property type="entry name" value="CSAPPISMRASE"/>
</dbReference>
<dbReference type="Pfam" id="PF00160">
    <property type="entry name" value="Pro_isomerase"/>
    <property type="match status" value="1"/>
</dbReference>
<protein>
    <recommendedName>
        <fullName evidence="5">Peptidyl-prolyl cis-trans isomerase</fullName>
        <shortName evidence="5">PPIase</shortName>
        <ecNumber evidence="5">5.2.1.8</ecNumber>
    </recommendedName>
</protein>
<evidence type="ECO:0000256" key="2">
    <source>
        <dbReference type="ARBA" id="ARBA00007365"/>
    </source>
</evidence>
<evidence type="ECO:0000256" key="1">
    <source>
        <dbReference type="ARBA" id="ARBA00002388"/>
    </source>
</evidence>
<dbReference type="PROSITE" id="PS50072">
    <property type="entry name" value="CSA_PPIASE_2"/>
    <property type="match status" value="1"/>
</dbReference>
<dbReference type="CDD" id="cd01920">
    <property type="entry name" value="cyclophilin_EcCYP_like"/>
    <property type="match status" value="1"/>
</dbReference>
<dbReference type="InterPro" id="IPR002130">
    <property type="entry name" value="Cyclophilin-type_PPIase_dom"/>
</dbReference>
<comment type="catalytic activity">
    <reaction evidence="5">
        <text>[protein]-peptidylproline (omega=180) = [protein]-peptidylproline (omega=0)</text>
        <dbReference type="Rhea" id="RHEA:16237"/>
        <dbReference type="Rhea" id="RHEA-COMP:10747"/>
        <dbReference type="Rhea" id="RHEA-COMP:10748"/>
        <dbReference type="ChEBI" id="CHEBI:83833"/>
        <dbReference type="ChEBI" id="CHEBI:83834"/>
        <dbReference type="EC" id="5.2.1.8"/>
    </reaction>
</comment>
<dbReference type="InterPro" id="IPR044665">
    <property type="entry name" value="E_coli_cyclophilin_A-like"/>
</dbReference>
<evidence type="ECO:0000313" key="8">
    <source>
        <dbReference type="Proteomes" id="UP000824988"/>
    </source>
</evidence>
<dbReference type="PROSITE" id="PS00170">
    <property type="entry name" value="CSA_PPIASE_1"/>
    <property type="match status" value="1"/>
</dbReference>
<accession>A0A8D4VMT6</accession>